<dbReference type="Gene3D" id="4.10.60.10">
    <property type="entry name" value="Zinc finger, CCHC-type"/>
    <property type="match status" value="2"/>
</dbReference>
<organism evidence="9">
    <name type="scientific">Diabrotica virgifera virgifera</name>
    <name type="common">western corn rootworm</name>
    <dbReference type="NCBI Taxonomy" id="50390"/>
    <lineage>
        <taxon>Eukaryota</taxon>
        <taxon>Metazoa</taxon>
        <taxon>Ecdysozoa</taxon>
        <taxon>Arthropoda</taxon>
        <taxon>Hexapoda</taxon>
        <taxon>Insecta</taxon>
        <taxon>Pterygota</taxon>
        <taxon>Neoptera</taxon>
        <taxon>Endopterygota</taxon>
        <taxon>Coleoptera</taxon>
        <taxon>Polyphaga</taxon>
        <taxon>Cucujiformia</taxon>
        <taxon>Chrysomeloidea</taxon>
        <taxon>Chrysomelidae</taxon>
        <taxon>Galerucinae</taxon>
        <taxon>Diabroticina</taxon>
        <taxon>Diabroticites</taxon>
        <taxon>Diabrotica</taxon>
    </lineage>
</organism>
<feature type="compositionally biased region" description="Acidic residues" evidence="7">
    <location>
        <begin position="118"/>
        <end position="139"/>
    </location>
</feature>
<feature type="domain" description="CCHC-type" evidence="8">
    <location>
        <begin position="462"/>
        <end position="477"/>
    </location>
</feature>
<keyword evidence="3 5" id="KW-0863">Zinc-finger</keyword>
<feature type="region of interest" description="Disordered" evidence="7">
    <location>
        <begin position="339"/>
        <end position="365"/>
    </location>
</feature>
<dbReference type="Pfam" id="PF00098">
    <property type="entry name" value="zf-CCHC"/>
    <property type="match status" value="1"/>
</dbReference>
<dbReference type="GO" id="GO:0003676">
    <property type="term" value="F:nucleic acid binding"/>
    <property type="evidence" value="ECO:0007669"/>
    <property type="project" value="InterPro"/>
</dbReference>
<dbReference type="InterPro" id="IPR042246">
    <property type="entry name" value="ZCCHC9"/>
</dbReference>
<keyword evidence="4" id="KW-0862">Zinc</keyword>
<keyword evidence="2" id="KW-0677">Repeat</keyword>
<feature type="coiled-coil region" evidence="6">
    <location>
        <begin position="301"/>
        <end position="328"/>
    </location>
</feature>
<feature type="compositionally biased region" description="Basic and acidic residues" evidence="7">
    <location>
        <begin position="235"/>
        <end position="256"/>
    </location>
</feature>
<feature type="compositionally biased region" description="Basic and acidic residues" evidence="7">
    <location>
        <begin position="31"/>
        <end position="49"/>
    </location>
</feature>
<feature type="compositionally biased region" description="Basic residues" evidence="7">
    <location>
        <begin position="187"/>
        <end position="197"/>
    </location>
</feature>
<proteinExistence type="predicted"/>
<dbReference type="SUPFAM" id="SSF57756">
    <property type="entry name" value="Retrovirus zinc finger-like domains"/>
    <property type="match status" value="2"/>
</dbReference>
<accession>A0A6P7FNP2</accession>
<sequence length="606" mass="70021">MTRFARAKGSKASNERVPEEATPWNQMKQQLLDKDKEISEKKNRQKAVDQRNANYRAFLEQKEEEESKHEEWAEFPGETPSTFARRKKNSFSNTDDLVNQNVDQSQSSKKKKNKSVSEQDDTSFDENTNMDDELSDNDETFVALKEKLDKILSEPKTKVSNSQENEDSDAPPDEQSSKVEVLTSPAKIKKGKKKKVPIKIESVTPKDENIQKPEQQSKKRKSDDENTKFKKKLKTQGEIKSEDNVNKSNHQGENKSKHTVNKKGKKDQSKKQKGDNQPKKIIKENFTELDLKKIEKKKQRRIKQVEKKKRIKAELQKQKEEEEKLKVENGEVSGKLEISKEKNIENKNNKFNSPEKQKDFKKFEKPNQFNKKFDKKFPKVKDGKEHQRKKPLLPTKMFINGKEVDVDYVDGFPVKKEDADRLKKLRREMISKGLPRSEIDIALKLERRRAEKAFAREKKKVCFNCRKSGHNLSECPELNKDQVATSASGICFKCGSTEHTHFECKVVRGQDFRYAQCFICNEQGHISRQCPDNARGLYPKGGSCKVCGDVTHLKKDCPKYQAQQEHLQNNINIETIGSSNPDCLDNEGSHNKFSLGNKRPNKVIKF</sequence>
<evidence type="ECO:0000259" key="8">
    <source>
        <dbReference type="PROSITE" id="PS50158"/>
    </source>
</evidence>
<dbReference type="InterPro" id="IPR036875">
    <property type="entry name" value="Znf_CCHC_sf"/>
</dbReference>
<dbReference type="PANTHER" id="PTHR46242">
    <property type="entry name" value="ZINC FINGER CCHC DOMAIN-CONTAINING PROTEIN 9 ZCCHC9"/>
    <property type="match status" value="1"/>
</dbReference>
<feature type="compositionally biased region" description="Basic and acidic residues" evidence="7">
    <location>
        <begin position="144"/>
        <end position="157"/>
    </location>
</feature>
<dbReference type="FunFam" id="4.10.60.10:FF:000091">
    <property type="entry name" value="Zinc finger CCHC-type-containing 9"/>
    <property type="match status" value="1"/>
</dbReference>
<gene>
    <name evidence="9" type="primary">LOC114329655</name>
</gene>
<evidence type="ECO:0000256" key="7">
    <source>
        <dbReference type="SAM" id="MobiDB-lite"/>
    </source>
</evidence>
<dbReference type="InterPro" id="IPR001878">
    <property type="entry name" value="Znf_CCHC"/>
</dbReference>
<evidence type="ECO:0000256" key="3">
    <source>
        <dbReference type="ARBA" id="ARBA00022771"/>
    </source>
</evidence>
<evidence type="ECO:0000256" key="4">
    <source>
        <dbReference type="ARBA" id="ARBA00022833"/>
    </source>
</evidence>
<keyword evidence="6" id="KW-0175">Coiled coil</keyword>
<dbReference type="OrthoDB" id="3863715at2759"/>
<dbReference type="GO" id="GO:0008270">
    <property type="term" value="F:zinc ion binding"/>
    <property type="evidence" value="ECO:0007669"/>
    <property type="project" value="UniProtKB-KW"/>
</dbReference>
<dbReference type="SMART" id="SM00343">
    <property type="entry name" value="ZnF_C2HC"/>
    <property type="match status" value="4"/>
</dbReference>
<dbReference type="RefSeq" id="XP_028134638.1">
    <property type="nucleotide sequence ID" value="XM_028278837.1"/>
</dbReference>
<dbReference type="AlphaFoldDB" id="A0A6P7FNP2"/>
<feature type="region of interest" description="Disordered" evidence="7">
    <location>
        <begin position="1"/>
        <end position="283"/>
    </location>
</feature>
<evidence type="ECO:0000256" key="2">
    <source>
        <dbReference type="ARBA" id="ARBA00022737"/>
    </source>
</evidence>
<dbReference type="GO" id="GO:0005730">
    <property type="term" value="C:nucleolus"/>
    <property type="evidence" value="ECO:0007669"/>
    <property type="project" value="TreeGrafter"/>
</dbReference>
<feature type="compositionally biased region" description="Low complexity" evidence="7">
    <location>
        <begin position="98"/>
        <end position="107"/>
    </location>
</feature>
<feature type="compositionally biased region" description="Basic and acidic residues" evidence="7">
    <location>
        <begin position="266"/>
        <end position="283"/>
    </location>
</feature>
<dbReference type="KEGG" id="dvv:114329655"/>
<feature type="compositionally biased region" description="Basic and acidic residues" evidence="7">
    <location>
        <begin position="59"/>
        <end position="72"/>
    </location>
</feature>
<feature type="compositionally biased region" description="Basic and acidic residues" evidence="7">
    <location>
        <begin position="204"/>
        <end position="228"/>
    </location>
</feature>
<evidence type="ECO:0000256" key="5">
    <source>
        <dbReference type="PROSITE-ProRule" id="PRU00047"/>
    </source>
</evidence>
<protein>
    <submittedName>
        <fullName evidence="9">DNA ligase 1-like</fullName>
    </submittedName>
</protein>
<keyword evidence="1" id="KW-0479">Metal-binding</keyword>
<name>A0A6P7FNP2_DIAVI</name>
<reference evidence="9" key="1">
    <citation type="submission" date="2025-08" db="UniProtKB">
        <authorList>
            <consortium name="RefSeq"/>
        </authorList>
    </citation>
    <scope>IDENTIFICATION</scope>
    <source>
        <tissue evidence="9">Whole insect</tissue>
    </source>
</reference>
<dbReference type="PANTHER" id="PTHR46242:SF1">
    <property type="entry name" value="ZINC FINGER CCHC DOMAIN-CONTAINING PROTEIN 9"/>
    <property type="match status" value="1"/>
</dbReference>
<dbReference type="PROSITE" id="PS50158">
    <property type="entry name" value="ZF_CCHC"/>
    <property type="match status" value="2"/>
</dbReference>
<dbReference type="InParanoid" id="A0A6P7FNP2"/>
<evidence type="ECO:0000256" key="6">
    <source>
        <dbReference type="SAM" id="Coils"/>
    </source>
</evidence>
<evidence type="ECO:0000256" key="1">
    <source>
        <dbReference type="ARBA" id="ARBA00022723"/>
    </source>
</evidence>
<evidence type="ECO:0000313" key="9">
    <source>
        <dbReference type="RefSeq" id="XP_028134638.1"/>
    </source>
</evidence>
<feature type="domain" description="CCHC-type" evidence="8">
    <location>
        <begin position="517"/>
        <end position="532"/>
    </location>
</feature>